<evidence type="ECO:0000313" key="3">
    <source>
        <dbReference type="EMBL" id="RDB07722.1"/>
    </source>
</evidence>
<feature type="coiled-coil region" evidence="1">
    <location>
        <begin position="414"/>
        <end position="466"/>
    </location>
</feature>
<keyword evidence="1" id="KW-0175">Coiled coil</keyword>
<gene>
    <name evidence="3" type="ORF">DVG78_01305</name>
</gene>
<name>A0A369IF96_9BACT</name>
<organism evidence="3 4">
    <name type="scientific">Runella aurantiaca</name>
    <dbReference type="NCBI Taxonomy" id="2282308"/>
    <lineage>
        <taxon>Bacteria</taxon>
        <taxon>Pseudomonadati</taxon>
        <taxon>Bacteroidota</taxon>
        <taxon>Cytophagia</taxon>
        <taxon>Cytophagales</taxon>
        <taxon>Spirosomataceae</taxon>
        <taxon>Runella</taxon>
    </lineage>
</organism>
<dbReference type="InterPro" id="IPR041685">
    <property type="entry name" value="AAA_GajA/Old/RecF-like"/>
</dbReference>
<dbReference type="AlphaFoldDB" id="A0A369IF96"/>
<proteinExistence type="predicted"/>
<dbReference type="GO" id="GO:0005524">
    <property type="term" value="F:ATP binding"/>
    <property type="evidence" value="ECO:0007669"/>
    <property type="project" value="InterPro"/>
</dbReference>
<comment type="caution">
    <text evidence="3">The sequence shown here is derived from an EMBL/GenBank/DDBJ whole genome shotgun (WGS) entry which is preliminary data.</text>
</comment>
<dbReference type="Proteomes" id="UP000253141">
    <property type="component" value="Unassembled WGS sequence"/>
</dbReference>
<dbReference type="EMBL" id="QPIW01000001">
    <property type="protein sequence ID" value="RDB07722.1"/>
    <property type="molecule type" value="Genomic_DNA"/>
</dbReference>
<dbReference type="InterPro" id="IPR027417">
    <property type="entry name" value="P-loop_NTPase"/>
</dbReference>
<dbReference type="RefSeq" id="WP_114459259.1">
    <property type="nucleotide sequence ID" value="NZ_QPIW01000001.1"/>
</dbReference>
<dbReference type="Gene3D" id="3.40.50.300">
    <property type="entry name" value="P-loop containing nucleotide triphosphate hydrolases"/>
    <property type="match status" value="1"/>
</dbReference>
<dbReference type="GO" id="GO:0016887">
    <property type="term" value="F:ATP hydrolysis activity"/>
    <property type="evidence" value="ECO:0007669"/>
    <property type="project" value="InterPro"/>
</dbReference>
<dbReference type="Pfam" id="PF13175">
    <property type="entry name" value="AAA_15"/>
    <property type="match status" value="1"/>
</dbReference>
<evidence type="ECO:0000313" key="4">
    <source>
        <dbReference type="Proteomes" id="UP000253141"/>
    </source>
</evidence>
<dbReference type="SUPFAM" id="SSF52540">
    <property type="entry name" value="P-loop containing nucleoside triphosphate hydrolases"/>
    <property type="match status" value="1"/>
</dbReference>
<protein>
    <recommendedName>
        <fullName evidence="2">Endonuclease GajA/Old nuclease/RecF-like AAA domain-containing protein</fullName>
    </recommendedName>
</protein>
<evidence type="ECO:0000259" key="2">
    <source>
        <dbReference type="Pfam" id="PF13175"/>
    </source>
</evidence>
<feature type="domain" description="Endonuclease GajA/Old nuclease/RecF-like AAA" evidence="2">
    <location>
        <begin position="4"/>
        <end position="329"/>
    </location>
</feature>
<reference evidence="3 4" key="1">
    <citation type="submission" date="2018-07" db="EMBL/GenBank/DDBJ databases">
        <title>Genome analysis of Runella aurantiaca.</title>
        <authorList>
            <person name="Yang X."/>
        </authorList>
    </citation>
    <scope>NUCLEOTIDE SEQUENCE [LARGE SCALE GENOMIC DNA]</scope>
    <source>
        <strain evidence="3 4">YX9</strain>
    </source>
</reference>
<keyword evidence="4" id="KW-1185">Reference proteome</keyword>
<evidence type="ECO:0000256" key="1">
    <source>
        <dbReference type="SAM" id="Coils"/>
    </source>
</evidence>
<sequence length="693" mass="80698">MDIISKIEIKHFRSFDGGKDQEKVRIEELKDINVFSGSNDSGKSNVLRALNLFFNNEISPGIRFEKERDFSKIVSNRFDKDIEERKKIENERVRLLNESGGNEKPKDLRRSDEVISIKLFFNNPTKQRGLPTEFWISRTYSQKNSFQGDYSYQGDLNKAQTTAFLKNFQFEYIPAIKDRQFFNHLFTKLQTYLFEKGDKSKKNRFRDSSEKFNEILKTETDELFENFKNSTGVEASFHIPSTLVDFFRTLSVMTENEISLFERGDGVQARFIPEILDEISKNSTKNIIWGFEEPENSYESKNIRKLKDEFQFNYSRKYQIFITTHTMEFLAIKRAFTSEEQSIIDNKKITGQLRKTEALNKLPTTKKSSDIAIYRVWKNSDTNNTSLVTRYIENNNTWEDLCDDLGIIYEARIIESLQKNIERQILEINSANLTLIQQKQIYKELNKDYLKSIEQLESAKNKIEELQKPILYVEDIYEAIYKIGFLKCKGIEFQKETLDNVFAENAPFVIRRSGGAGSVGGILSMTTTDGYDDKKIIGLFDYDEEGCKNFYLLKNRCEGAWNDPILGDKRTGLYKKRKKHNCFYSLLLPIPERLESLTSDIKSGAFTSFVEIENLINLAKLQELNCVETKSILDKTYYKMKESLKPKAVEKFSNLPQEDFQDFIPLFDKINELFGIESDQIATNTNAQVVTNT</sequence>
<dbReference type="OrthoDB" id="5141316at2"/>
<accession>A0A369IF96</accession>